<proteinExistence type="predicted"/>
<sequence length="150" mass="17383">MKPIMLLMTVYVLFSCSHGAKIEATHNAKDHNCDCEKTVGIDRVLFATNIRLKNEKNRRVLLFNCATVHTGIASISDADGKNEREKFIYDLDCISAIEQSQELSDDFKYYTESMQSSEDFFQSLNEEKKFFYELTFEKQKIKSILKVELD</sequence>
<name>A0ABV0BY32_9SPHI</name>
<evidence type="ECO:0000256" key="1">
    <source>
        <dbReference type="SAM" id="SignalP"/>
    </source>
</evidence>
<dbReference type="PROSITE" id="PS51257">
    <property type="entry name" value="PROKAR_LIPOPROTEIN"/>
    <property type="match status" value="1"/>
</dbReference>
<accession>A0ABV0BY32</accession>
<gene>
    <name evidence="2" type="ORF">ABE541_19305</name>
</gene>
<feature type="signal peptide" evidence="1">
    <location>
        <begin position="1"/>
        <end position="20"/>
    </location>
</feature>
<dbReference type="EMBL" id="JBDJNQ010000010">
    <property type="protein sequence ID" value="MEN5379422.1"/>
    <property type="molecule type" value="Genomic_DNA"/>
</dbReference>
<reference evidence="2 3" key="1">
    <citation type="submission" date="2024-04" db="EMBL/GenBank/DDBJ databases">
        <title>WGS of bacteria from Torrens River.</title>
        <authorList>
            <person name="Wyrsch E.R."/>
            <person name="Drigo B."/>
        </authorList>
    </citation>
    <scope>NUCLEOTIDE SEQUENCE [LARGE SCALE GENOMIC DNA]</scope>
    <source>
        <strain evidence="2 3">TWI391</strain>
    </source>
</reference>
<keyword evidence="1" id="KW-0732">Signal</keyword>
<evidence type="ECO:0000313" key="2">
    <source>
        <dbReference type="EMBL" id="MEN5379422.1"/>
    </source>
</evidence>
<evidence type="ECO:0000313" key="3">
    <source>
        <dbReference type="Proteomes" id="UP001409291"/>
    </source>
</evidence>
<protein>
    <recommendedName>
        <fullName evidence="4">Lipoprotein</fullName>
    </recommendedName>
</protein>
<evidence type="ECO:0008006" key="4">
    <source>
        <dbReference type="Google" id="ProtNLM"/>
    </source>
</evidence>
<dbReference type="RefSeq" id="WP_183913059.1">
    <property type="nucleotide sequence ID" value="NZ_JBDJLH010000002.1"/>
</dbReference>
<feature type="chain" id="PRO_5045885297" description="Lipoprotein" evidence="1">
    <location>
        <begin position="21"/>
        <end position="150"/>
    </location>
</feature>
<organism evidence="2 3">
    <name type="scientific">Sphingobacterium kitahiroshimense</name>
    <dbReference type="NCBI Taxonomy" id="470446"/>
    <lineage>
        <taxon>Bacteria</taxon>
        <taxon>Pseudomonadati</taxon>
        <taxon>Bacteroidota</taxon>
        <taxon>Sphingobacteriia</taxon>
        <taxon>Sphingobacteriales</taxon>
        <taxon>Sphingobacteriaceae</taxon>
        <taxon>Sphingobacterium</taxon>
    </lineage>
</organism>
<dbReference type="Proteomes" id="UP001409291">
    <property type="component" value="Unassembled WGS sequence"/>
</dbReference>
<comment type="caution">
    <text evidence="2">The sequence shown here is derived from an EMBL/GenBank/DDBJ whole genome shotgun (WGS) entry which is preliminary data.</text>
</comment>
<keyword evidence="3" id="KW-1185">Reference proteome</keyword>